<keyword evidence="11" id="KW-0269">Exonuclease</keyword>
<dbReference type="NCBIfam" id="TIGR02776">
    <property type="entry name" value="NHEJ_ligase_prk"/>
    <property type="match status" value="1"/>
</dbReference>
<gene>
    <name evidence="24" type="ORF">BWZ43_18330</name>
</gene>
<evidence type="ECO:0000256" key="12">
    <source>
        <dbReference type="ARBA" id="ARBA00022840"/>
    </source>
</evidence>
<dbReference type="NCBIfam" id="NF007211">
    <property type="entry name" value="PRK09633.1"/>
    <property type="match status" value="1"/>
</dbReference>
<evidence type="ECO:0000313" key="24">
    <source>
        <dbReference type="EMBL" id="OOP66939.1"/>
    </source>
</evidence>
<evidence type="ECO:0000256" key="20">
    <source>
        <dbReference type="ARBA" id="ARBA00034003"/>
    </source>
</evidence>
<keyword evidence="10" id="KW-0378">Hydrolase</keyword>
<evidence type="ECO:0000256" key="2">
    <source>
        <dbReference type="ARBA" id="ARBA00012727"/>
    </source>
</evidence>
<dbReference type="AlphaFoldDB" id="A0A8E2LEA4"/>
<evidence type="ECO:0000256" key="11">
    <source>
        <dbReference type="ARBA" id="ARBA00022839"/>
    </source>
</evidence>
<keyword evidence="5" id="KW-0548">Nucleotidyltransferase</keyword>
<keyword evidence="17" id="KW-0464">Manganese</keyword>
<keyword evidence="15" id="KW-0233">DNA recombination</keyword>
<dbReference type="CDD" id="cd07906">
    <property type="entry name" value="Adenylation_DNA_ligase_LigD_LigC"/>
    <property type="match status" value="1"/>
</dbReference>
<evidence type="ECO:0000256" key="21">
    <source>
        <dbReference type="ARBA" id="ARBA00049981"/>
    </source>
</evidence>
<evidence type="ECO:0000256" key="8">
    <source>
        <dbReference type="ARBA" id="ARBA00022741"/>
    </source>
</evidence>
<evidence type="ECO:0000313" key="25">
    <source>
        <dbReference type="Proteomes" id="UP000189761"/>
    </source>
</evidence>
<dbReference type="InterPro" id="IPR012310">
    <property type="entry name" value="DNA_ligase_ATP-dep_cent"/>
</dbReference>
<evidence type="ECO:0000259" key="23">
    <source>
        <dbReference type="PROSITE" id="PS50160"/>
    </source>
</evidence>
<dbReference type="EMBL" id="MTLA01000246">
    <property type="protein sequence ID" value="OOP66939.1"/>
    <property type="molecule type" value="Genomic_DNA"/>
</dbReference>
<evidence type="ECO:0000256" key="18">
    <source>
        <dbReference type="ARBA" id="ARBA00023268"/>
    </source>
</evidence>
<evidence type="ECO:0000256" key="19">
    <source>
        <dbReference type="ARBA" id="ARBA00029943"/>
    </source>
</evidence>
<evidence type="ECO:0000256" key="4">
    <source>
        <dbReference type="ARBA" id="ARBA00022679"/>
    </source>
</evidence>
<dbReference type="PANTHER" id="PTHR42705">
    <property type="entry name" value="BIFUNCTIONAL NON-HOMOLOGOUS END JOINING PROTEIN LIGD"/>
    <property type="match status" value="1"/>
</dbReference>
<dbReference type="Gene3D" id="3.30.470.30">
    <property type="entry name" value="DNA ligase/mRNA capping enzyme"/>
    <property type="match status" value="1"/>
</dbReference>
<keyword evidence="4" id="KW-0808">Transferase</keyword>
<keyword evidence="14" id="KW-0238">DNA-binding</keyword>
<dbReference type="EC" id="6.5.1.1" evidence="2"/>
<dbReference type="Pfam" id="PF01068">
    <property type="entry name" value="DNA_ligase_A_M"/>
    <property type="match status" value="1"/>
</dbReference>
<dbReference type="GO" id="GO:0003887">
    <property type="term" value="F:DNA-directed DNA polymerase activity"/>
    <property type="evidence" value="ECO:0007669"/>
    <property type="project" value="UniProtKB-KW"/>
</dbReference>
<dbReference type="Pfam" id="PF21686">
    <property type="entry name" value="LigD_Prim-Pol"/>
    <property type="match status" value="1"/>
</dbReference>
<dbReference type="GO" id="GO:0006310">
    <property type="term" value="P:DNA recombination"/>
    <property type="evidence" value="ECO:0007669"/>
    <property type="project" value="UniProtKB-KW"/>
</dbReference>
<evidence type="ECO:0000256" key="17">
    <source>
        <dbReference type="ARBA" id="ARBA00023211"/>
    </source>
</evidence>
<protein>
    <recommendedName>
        <fullName evidence="2">DNA ligase (ATP)</fullName>
        <ecNumber evidence="2">6.5.1.1</ecNumber>
    </recommendedName>
    <alternativeName>
        <fullName evidence="19">NHEJ DNA polymerase</fullName>
    </alternativeName>
</protein>
<dbReference type="GO" id="GO:0006281">
    <property type="term" value="P:DNA repair"/>
    <property type="evidence" value="ECO:0007669"/>
    <property type="project" value="UniProtKB-KW"/>
</dbReference>
<keyword evidence="25" id="KW-1185">Reference proteome</keyword>
<dbReference type="InterPro" id="IPR014146">
    <property type="entry name" value="LigD_ligase_dom"/>
</dbReference>
<proteinExistence type="inferred from homology"/>
<dbReference type="GO" id="GO:0004527">
    <property type="term" value="F:exonuclease activity"/>
    <property type="evidence" value="ECO:0007669"/>
    <property type="project" value="UniProtKB-KW"/>
</dbReference>
<dbReference type="SUPFAM" id="SSF56091">
    <property type="entry name" value="DNA ligase/mRNA capping enzyme, catalytic domain"/>
    <property type="match status" value="1"/>
</dbReference>
<organism evidence="24 25">
    <name type="scientific">Heyndrickxia oleronia</name>
    <dbReference type="NCBI Taxonomy" id="38875"/>
    <lineage>
        <taxon>Bacteria</taxon>
        <taxon>Bacillati</taxon>
        <taxon>Bacillota</taxon>
        <taxon>Bacilli</taxon>
        <taxon>Bacillales</taxon>
        <taxon>Bacillaceae</taxon>
        <taxon>Heyndrickxia</taxon>
    </lineage>
</organism>
<evidence type="ECO:0000256" key="6">
    <source>
        <dbReference type="ARBA" id="ARBA00022722"/>
    </source>
</evidence>
<dbReference type="NCBIfam" id="TIGR02778">
    <property type="entry name" value="ligD_pol"/>
    <property type="match status" value="1"/>
</dbReference>
<keyword evidence="6" id="KW-0540">Nuclease</keyword>
<sequence>MKPMLPTLKSIAPLTSDWLFEIKYDGFRAILDWDHDTIHLWSRNEKDLLPQFPEIKEYLLSIYDQFKDILPLIFDGELVVLENEGKANFGELQKRGRMKSHDRIQQVAYKRPCTYLVFDLLTINGNALIDKSYLERKKMLKGLFVTYQLPLNPTSGTFELLQYIPNEQHFDTIWEQVTTDDGEGIIAKLKKSKWEIGKRTETWLKIKNWKKVSCFITAFDTSNGYYHVGVFKGEQIYQIGLFLFSLDPDQKKALSQVIKANALNNQNGVLNIHPSICVDIHYLEWYEEQLREPHFHEFRFDLSPESCTYEQFLLDEAAIPREITVTHPDKPLWEKEQIKKLDFIRYMREISPFILPFLRNRTLTVIRYPHGVFGEPFYQKNCPDYAPNFIQTYHQENIDYIVCNDLKTLMWLANQLAIEYHIPFSTINNPYVSEIVFDLDPPSRNEFHLAVTASLMMKKIFDQLNIISFIKTSGNKGLQIYIPLIDGTYTWSDTRLFTEFIANYLVTERSDLFTIERMKKKRNGRLYVDFIQHAEGKTIIAPYSMRGHSDALIATPLFWDEVNENLNPESFTIPTVLHRVNTLGCPFANYVKAKTIQVFDPVLNFLKANNLK</sequence>
<dbReference type="PROSITE" id="PS50160">
    <property type="entry name" value="DNA_LIGASE_A3"/>
    <property type="match status" value="1"/>
</dbReference>
<keyword evidence="18" id="KW-0511">Multifunctional enzyme</keyword>
<dbReference type="PROSITE" id="PS00333">
    <property type="entry name" value="DNA_LIGASE_A2"/>
    <property type="match status" value="1"/>
</dbReference>
<dbReference type="PANTHER" id="PTHR42705:SF2">
    <property type="entry name" value="BIFUNCTIONAL NON-HOMOLOGOUS END JOINING PROTEIN LIGD"/>
    <property type="match status" value="1"/>
</dbReference>
<evidence type="ECO:0000256" key="3">
    <source>
        <dbReference type="ARBA" id="ARBA00022598"/>
    </source>
</evidence>
<keyword evidence="13" id="KW-0239">DNA-directed DNA polymerase</keyword>
<evidence type="ECO:0000256" key="15">
    <source>
        <dbReference type="ARBA" id="ARBA00023172"/>
    </source>
</evidence>
<keyword evidence="7" id="KW-0479">Metal-binding</keyword>
<dbReference type="NCBIfam" id="TIGR02779">
    <property type="entry name" value="NHEJ_ligase_lig"/>
    <property type="match status" value="1"/>
</dbReference>
<comment type="similarity">
    <text evidence="21">In the C-terminal section; belongs to the ATP-dependent DNA ligase family.</text>
</comment>
<evidence type="ECO:0000256" key="7">
    <source>
        <dbReference type="ARBA" id="ARBA00022723"/>
    </source>
</evidence>
<evidence type="ECO:0000256" key="22">
    <source>
        <dbReference type="ARBA" id="ARBA00049990"/>
    </source>
</evidence>
<comment type="cofactor">
    <cofactor evidence="1">
        <name>Mn(2+)</name>
        <dbReference type="ChEBI" id="CHEBI:29035"/>
    </cofactor>
</comment>
<dbReference type="Proteomes" id="UP000189761">
    <property type="component" value="Unassembled WGS sequence"/>
</dbReference>
<dbReference type="GO" id="GO:0046872">
    <property type="term" value="F:metal ion binding"/>
    <property type="evidence" value="ECO:0007669"/>
    <property type="project" value="UniProtKB-KW"/>
</dbReference>
<evidence type="ECO:0000256" key="1">
    <source>
        <dbReference type="ARBA" id="ARBA00001936"/>
    </source>
</evidence>
<accession>A0A8E2LEA4</accession>
<dbReference type="InterPro" id="IPR016059">
    <property type="entry name" value="DNA_ligase_ATP-dep_CS"/>
</dbReference>
<evidence type="ECO:0000256" key="10">
    <source>
        <dbReference type="ARBA" id="ARBA00022801"/>
    </source>
</evidence>
<dbReference type="InterPro" id="IPR014143">
    <property type="entry name" value="NHEJ_ligase_prk"/>
</dbReference>
<feature type="domain" description="ATP-dependent DNA ligase family profile" evidence="23">
    <location>
        <begin position="115"/>
        <end position="248"/>
    </location>
</feature>
<keyword evidence="8" id="KW-0547">Nucleotide-binding</keyword>
<evidence type="ECO:0000256" key="16">
    <source>
        <dbReference type="ARBA" id="ARBA00023204"/>
    </source>
</evidence>
<dbReference type="InterPro" id="IPR052171">
    <property type="entry name" value="NHEJ_LigD"/>
</dbReference>
<keyword evidence="9" id="KW-0227">DNA damage</keyword>
<evidence type="ECO:0000256" key="14">
    <source>
        <dbReference type="ARBA" id="ARBA00023125"/>
    </source>
</evidence>
<dbReference type="InterPro" id="IPR014145">
    <property type="entry name" value="LigD_pol_dom"/>
</dbReference>
<evidence type="ECO:0000256" key="13">
    <source>
        <dbReference type="ARBA" id="ARBA00022932"/>
    </source>
</evidence>
<dbReference type="GO" id="GO:0003910">
    <property type="term" value="F:DNA ligase (ATP) activity"/>
    <property type="evidence" value="ECO:0007669"/>
    <property type="project" value="UniProtKB-EC"/>
</dbReference>
<dbReference type="RefSeq" id="WP_071974976.1">
    <property type="nucleotide sequence ID" value="NZ_CP065424.1"/>
</dbReference>
<comment type="similarity">
    <text evidence="22">In the N-terminal section; belongs to the LigD polymerase family.</text>
</comment>
<dbReference type="Gene3D" id="3.90.920.10">
    <property type="entry name" value="DNA primase, PRIM domain"/>
    <property type="match status" value="1"/>
</dbReference>
<dbReference type="GO" id="GO:0005524">
    <property type="term" value="F:ATP binding"/>
    <property type="evidence" value="ECO:0007669"/>
    <property type="project" value="UniProtKB-KW"/>
</dbReference>
<evidence type="ECO:0000256" key="9">
    <source>
        <dbReference type="ARBA" id="ARBA00022763"/>
    </source>
</evidence>
<keyword evidence="12" id="KW-0067">ATP-binding</keyword>
<keyword evidence="16" id="KW-0234">DNA repair</keyword>
<dbReference type="GO" id="GO:0003677">
    <property type="term" value="F:DNA binding"/>
    <property type="evidence" value="ECO:0007669"/>
    <property type="project" value="UniProtKB-KW"/>
</dbReference>
<dbReference type="PROSITE" id="PS00697">
    <property type="entry name" value="DNA_LIGASE_A1"/>
    <property type="match status" value="1"/>
</dbReference>
<comment type="caution">
    <text evidence="24">The sequence shown here is derived from an EMBL/GenBank/DDBJ whole genome shotgun (WGS) entry which is preliminary data.</text>
</comment>
<keyword evidence="3 24" id="KW-0436">Ligase</keyword>
<reference evidence="24 25" key="1">
    <citation type="submission" date="2017-01" db="EMBL/GenBank/DDBJ databases">
        <title>Draft genome sequence of Bacillus oleronius.</title>
        <authorList>
            <person name="Allam M."/>
        </authorList>
    </citation>
    <scope>NUCLEOTIDE SEQUENCE [LARGE SCALE GENOMIC DNA]</scope>
    <source>
        <strain evidence="24 25">DSM 9356</strain>
    </source>
</reference>
<evidence type="ECO:0000256" key="5">
    <source>
        <dbReference type="ARBA" id="ARBA00022695"/>
    </source>
</evidence>
<comment type="catalytic activity">
    <reaction evidence="20">
        <text>ATP + (deoxyribonucleotide)n-3'-hydroxyl + 5'-phospho-(deoxyribonucleotide)m = (deoxyribonucleotide)n+m + AMP + diphosphate.</text>
        <dbReference type="EC" id="6.5.1.1"/>
    </reaction>
</comment>
<name>A0A8E2LEA4_9BACI</name>